<dbReference type="InterPro" id="IPR000748">
    <property type="entry name" value="PsdUridine_synth_RsuA/RluB/E/F"/>
</dbReference>
<keyword evidence="2 4" id="KW-0694">RNA-binding</keyword>
<keyword evidence="3 5" id="KW-0413">Isomerase</keyword>
<evidence type="ECO:0000256" key="1">
    <source>
        <dbReference type="ARBA" id="ARBA00008348"/>
    </source>
</evidence>
<dbReference type="GO" id="GO:0003723">
    <property type="term" value="F:RNA binding"/>
    <property type="evidence" value="ECO:0007669"/>
    <property type="project" value="UniProtKB-KW"/>
</dbReference>
<evidence type="ECO:0000313" key="8">
    <source>
        <dbReference type="Proteomes" id="UP000243406"/>
    </source>
</evidence>
<evidence type="ECO:0000256" key="2">
    <source>
        <dbReference type="ARBA" id="ARBA00022884"/>
    </source>
</evidence>
<reference evidence="8" key="1">
    <citation type="submission" date="2017-02" db="EMBL/GenBank/DDBJ databases">
        <authorList>
            <person name="Varghese N."/>
            <person name="Submissions S."/>
        </authorList>
    </citation>
    <scope>NUCLEOTIDE SEQUENCE [LARGE SCALE GENOMIC DNA]</scope>
    <source>
        <strain evidence="8">ATCC 35199</strain>
    </source>
</reference>
<dbReference type="PROSITE" id="PS01149">
    <property type="entry name" value="PSI_RSU"/>
    <property type="match status" value="1"/>
</dbReference>
<dbReference type="GO" id="GO:0000455">
    <property type="term" value="P:enzyme-directed rRNA pseudouridine synthesis"/>
    <property type="evidence" value="ECO:0007669"/>
    <property type="project" value="UniProtKB-ARBA"/>
</dbReference>
<proteinExistence type="inferred from homology"/>
<dbReference type="Gene3D" id="3.30.70.1560">
    <property type="entry name" value="Alpha-L RNA-binding motif"/>
    <property type="match status" value="1"/>
</dbReference>
<evidence type="ECO:0000256" key="4">
    <source>
        <dbReference type="PROSITE-ProRule" id="PRU00182"/>
    </source>
</evidence>
<dbReference type="Pfam" id="PF01479">
    <property type="entry name" value="S4"/>
    <property type="match status" value="1"/>
</dbReference>
<sequence>MKAQVEKMRIDKYLANMGVGSRSEIKRYIKNKRVMVNGVYITDNGLIINLDDDIRFDEEKISYRKFVYIMMNKPQGVISATEDKYQNTVLDLLDPSYLHFDLFPAGRLDKDTEGFLLLTNDGKLAHNMLSPKKHVEKKYYVEVIGHLVNEDKDAFSGNIIIDDGYECMPAKLEILDSNDISKAYVTIKEGKFHQIKRMFEAIGKEVTYLKRLTMGPLKLDENLELGEYRELTEQEMQMLNDYM</sequence>
<comment type="similarity">
    <text evidence="1 5">Belongs to the pseudouridine synthase RsuA family.</text>
</comment>
<accession>A0A1T5C056</accession>
<evidence type="ECO:0000259" key="6">
    <source>
        <dbReference type="SMART" id="SM00363"/>
    </source>
</evidence>
<dbReference type="NCBIfam" id="TIGR00093">
    <property type="entry name" value="pseudouridine synthase"/>
    <property type="match status" value="1"/>
</dbReference>
<dbReference type="OrthoDB" id="9807213at2"/>
<dbReference type="InterPro" id="IPR042092">
    <property type="entry name" value="PsdUridine_s_RsuA/RluB/E/F_cat"/>
</dbReference>
<dbReference type="Gene3D" id="3.10.290.10">
    <property type="entry name" value="RNA-binding S4 domain"/>
    <property type="match status" value="1"/>
</dbReference>
<dbReference type="AlphaFoldDB" id="A0A1T5C056"/>
<dbReference type="GO" id="GO:0005829">
    <property type="term" value="C:cytosol"/>
    <property type="evidence" value="ECO:0007669"/>
    <property type="project" value="UniProtKB-ARBA"/>
</dbReference>
<dbReference type="CDD" id="cd00165">
    <property type="entry name" value="S4"/>
    <property type="match status" value="1"/>
</dbReference>
<dbReference type="FunFam" id="3.30.70.1560:FF:000001">
    <property type="entry name" value="Pseudouridine synthase"/>
    <property type="match status" value="1"/>
</dbReference>
<dbReference type="RefSeq" id="WP_079589741.1">
    <property type="nucleotide sequence ID" value="NZ_FUYN01000004.1"/>
</dbReference>
<dbReference type="Pfam" id="PF00849">
    <property type="entry name" value="PseudoU_synth_2"/>
    <property type="match status" value="1"/>
</dbReference>
<dbReference type="GO" id="GO:0120159">
    <property type="term" value="F:rRNA pseudouridine synthase activity"/>
    <property type="evidence" value="ECO:0007669"/>
    <property type="project" value="UniProtKB-ARBA"/>
</dbReference>
<dbReference type="PANTHER" id="PTHR47683">
    <property type="entry name" value="PSEUDOURIDINE SYNTHASE FAMILY PROTEIN-RELATED"/>
    <property type="match status" value="1"/>
</dbReference>
<evidence type="ECO:0000313" key="7">
    <source>
        <dbReference type="EMBL" id="SKB52814.1"/>
    </source>
</evidence>
<dbReference type="Gene3D" id="3.30.70.580">
    <property type="entry name" value="Pseudouridine synthase I, catalytic domain, N-terminal subdomain"/>
    <property type="match status" value="1"/>
</dbReference>
<dbReference type="PROSITE" id="PS50889">
    <property type="entry name" value="S4"/>
    <property type="match status" value="1"/>
</dbReference>
<dbReference type="SUPFAM" id="SSF55120">
    <property type="entry name" value="Pseudouridine synthase"/>
    <property type="match status" value="1"/>
</dbReference>
<dbReference type="InterPro" id="IPR036986">
    <property type="entry name" value="S4_RNA-bd_sf"/>
</dbReference>
<dbReference type="SMART" id="SM00363">
    <property type="entry name" value="S4"/>
    <property type="match status" value="1"/>
</dbReference>
<dbReference type="Proteomes" id="UP000243406">
    <property type="component" value="Unassembled WGS sequence"/>
</dbReference>
<dbReference type="EMBL" id="FUYN01000004">
    <property type="protein sequence ID" value="SKB52814.1"/>
    <property type="molecule type" value="Genomic_DNA"/>
</dbReference>
<dbReference type="InterPro" id="IPR002942">
    <property type="entry name" value="S4_RNA-bd"/>
</dbReference>
<dbReference type="InterPro" id="IPR018496">
    <property type="entry name" value="PsdUridine_synth_RsuA/RluB_CS"/>
</dbReference>
<name>A0A1T5C056_9FIRM</name>
<dbReference type="InterPro" id="IPR006145">
    <property type="entry name" value="PsdUridine_synth_RsuA/RluA"/>
</dbReference>
<dbReference type="PANTHER" id="PTHR47683:SF4">
    <property type="entry name" value="PSEUDOURIDINE SYNTHASE"/>
    <property type="match status" value="1"/>
</dbReference>
<dbReference type="EC" id="5.4.99.-" evidence="5"/>
<gene>
    <name evidence="7" type="ORF">SAMN02745120_1907</name>
</gene>
<dbReference type="SUPFAM" id="SSF55174">
    <property type="entry name" value="Alpha-L RNA-binding motif"/>
    <property type="match status" value="1"/>
</dbReference>
<dbReference type="InterPro" id="IPR020103">
    <property type="entry name" value="PsdUridine_synth_cat_dom_sf"/>
</dbReference>
<dbReference type="CDD" id="cd02553">
    <property type="entry name" value="PseudoU_synth_RsuA"/>
    <property type="match status" value="1"/>
</dbReference>
<evidence type="ECO:0000256" key="5">
    <source>
        <dbReference type="RuleBase" id="RU003887"/>
    </source>
</evidence>
<dbReference type="InterPro" id="IPR050343">
    <property type="entry name" value="RsuA_PseudoU_synthase"/>
</dbReference>
<protein>
    <recommendedName>
        <fullName evidence="5">Pseudouridine synthase</fullName>
        <ecNumber evidence="5">5.4.99.-</ecNumber>
    </recommendedName>
</protein>
<keyword evidence="8" id="KW-1185">Reference proteome</keyword>
<dbReference type="InterPro" id="IPR020094">
    <property type="entry name" value="TruA/RsuA/RluB/E/F_N"/>
</dbReference>
<evidence type="ECO:0000256" key="3">
    <source>
        <dbReference type="ARBA" id="ARBA00023235"/>
    </source>
</evidence>
<organism evidence="7 8">
    <name type="scientific">Acetoanaerobium noterae</name>
    <dbReference type="NCBI Taxonomy" id="745369"/>
    <lineage>
        <taxon>Bacteria</taxon>
        <taxon>Bacillati</taxon>
        <taxon>Bacillota</taxon>
        <taxon>Clostridia</taxon>
        <taxon>Peptostreptococcales</taxon>
        <taxon>Filifactoraceae</taxon>
        <taxon>Acetoanaerobium</taxon>
    </lineage>
</organism>
<feature type="domain" description="RNA-binding S4" evidence="6">
    <location>
        <begin position="8"/>
        <end position="65"/>
    </location>
</feature>